<evidence type="ECO:0008006" key="11">
    <source>
        <dbReference type="Google" id="ProtNLM"/>
    </source>
</evidence>
<organism evidence="9 10">
    <name type="scientific">Anopheles atroparvus</name>
    <name type="common">European mosquito</name>
    <dbReference type="NCBI Taxonomy" id="41427"/>
    <lineage>
        <taxon>Eukaryota</taxon>
        <taxon>Metazoa</taxon>
        <taxon>Ecdysozoa</taxon>
        <taxon>Arthropoda</taxon>
        <taxon>Hexapoda</taxon>
        <taxon>Insecta</taxon>
        <taxon>Pterygota</taxon>
        <taxon>Neoptera</taxon>
        <taxon>Endopterygota</taxon>
        <taxon>Diptera</taxon>
        <taxon>Nematocera</taxon>
        <taxon>Culicoidea</taxon>
        <taxon>Culicidae</taxon>
        <taxon>Anophelinae</taxon>
        <taxon>Anopheles</taxon>
    </lineage>
</organism>
<evidence type="ECO:0000256" key="5">
    <source>
        <dbReference type="SAM" id="MobiDB-lite"/>
    </source>
</evidence>
<feature type="domain" description="VWFC" evidence="7">
    <location>
        <begin position="287"/>
        <end position="347"/>
    </location>
</feature>
<feature type="signal peptide" evidence="6">
    <location>
        <begin position="1"/>
        <end position="29"/>
    </location>
</feature>
<dbReference type="Pfam" id="PF00094">
    <property type="entry name" value="VWD"/>
    <property type="match status" value="1"/>
</dbReference>
<feature type="chain" id="PRO_5042471811" description="BMP-binding endothelial regulator protein" evidence="6">
    <location>
        <begin position="30"/>
        <end position="740"/>
    </location>
</feature>
<dbReference type="InterPro" id="IPR001007">
    <property type="entry name" value="VWF_dom"/>
</dbReference>
<keyword evidence="3 6" id="KW-0732">Signal</keyword>
<feature type="domain" description="VWFC" evidence="7">
    <location>
        <begin position="148"/>
        <end position="210"/>
    </location>
</feature>
<feature type="compositionally biased region" description="Low complexity" evidence="5">
    <location>
        <begin position="709"/>
        <end position="720"/>
    </location>
</feature>
<reference evidence="9" key="1">
    <citation type="submission" date="2024-04" db="UniProtKB">
        <authorList>
            <consortium name="EnsemblMetazoa"/>
        </authorList>
    </citation>
    <scope>IDENTIFICATION</scope>
    <source>
        <strain evidence="9">EBRO</strain>
    </source>
</reference>
<dbReference type="Proteomes" id="UP000075880">
    <property type="component" value="Unassembled WGS sequence"/>
</dbReference>
<feature type="domain" description="VWFD" evidence="8">
    <location>
        <begin position="351"/>
        <end position="526"/>
    </location>
</feature>
<evidence type="ECO:0000256" key="1">
    <source>
        <dbReference type="ARBA" id="ARBA00004613"/>
    </source>
</evidence>
<dbReference type="SUPFAM" id="SSF57603">
    <property type="entry name" value="FnI-like domain"/>
    <property type="match status" value="5"/>
</dbReference>
<keyword evidence="10" id="KW-1185">Reference proteome</keyword>
<evidence type="ECO:0000259" key="8">
    <source>
        <dbReference type="PROSITE" id="PS51233"/>
    </source>
</evidence>
<evidence type="ECO:0000313" key="9">
    <source>
        <dbReference type="EnsemblMetazoa" id="ENSAATROPP006089"/>
    </source>
</evidence>
<comment type="subcellular location">
    <subcellularLocation>
        <location evidence="1">Secreted</location>
    </subcellularLocation>
</comment>
<dbReference type="GO" id="GO:0030513">
    <property type="term" value="P:positive regulation of BMP signaling pathway"/>
    <property type="evidence" value="ECO:0007669"/>
    <property type="project" value="TreeGrafter"/>
</dbReference>
<dbReference type="GO" id="GO:0036122">
    <property type="term" value="F:BMP binding"/>
    <property type="evidence" value="ECO:0007669"/>
    <property type="project" value="TreeGrafter"/>
</dbReference>
<dbReference type="SMART" id="SM00216">
    <property type="entry name" value="VWD"/>
    <property type="match status" value="1"/>
</dbReference>
<feature type="domain" description="VWFC" evidence="7">
    <location>
        <begin position="221"/>
        <end position="280"/>
    </location>
</feature>
<name>A0AAG5D5G4_ANOAO</name>
<sequence>MIPSLPSRSHRVLLGTVVILAVAMRQATASASLSGYREPCTNEGEEVSISMPCFKCICKNGFVECEQESCPAVDDCYFYKKKGPDECCDKCIGCLFEGRHIDSGTEWTDPEDPCMHYKCVSGVVTRSEMKCYAPCSDPIPPRKGQCCPTCLGCRLNGQKVFGEATLSEDPCVKCTCAGHKLTCTKKSCPVLQCPLSKQIRTPGECCPKCIERREEIHRGSPMCIIGKAVHFPGKPYNGDQCSNCTCQNGTSVCEKSTCPILECAAEDQRREPGECCPSCPMPAEYRSTCTAAGKVYQNNETWSLNACTSCECRAGEVRCANIQCPKEKCGPNETLMTASGECCPRCVESPGVCTVFGDPHYKTFDGNFYSFQGSCKYQLTADCVGHSFSIRVTNDARLTKYSSWTKTVTLKLDGVKVNLGHRMRVKVNGTRVEPPYKLNRTLEIYRSADDTEVIVETELGVKLSWDGFNFIQVQVPTAYKNKLCGLCGNYNSVFRDDLFTRAGLNMTHNVWRFARSWAVGGPKACTRQRRKELAARSPQCKTKKFFTFCKALRTAEVFGRCNSLLNPDNYFESCKFDMCECPHRQCYCDSMAAYAHECVRQGVQLPDWRTLTSCGRNVTAGAAAAAIAMAHAQKQLLEQNVIVAAGSKGNGMRRHPKRIRRPKLLAQAPADLDLLQQQLPRQGKQQKKPQDQLHPKHHKLLLQHQLLYQQHQQQQQQQQQNAIPKRPIGSSRRTPPPLQR</sequence>
<feature type="region of interest" description="Disordered" evidence="5">
    <location>
        <begin position="709"/>
        <end position="740"/>
    </location>
</feature>
<keyword evidence="4" id="KW-0677">Repeat</keyword>
<dbReference type="PANTHER" id="PTHR46698">
    <property type="entry name" value="CROSSVEINLESS 2"/>
    <property type="match status" value="1"/>
</dbReference>
<dbReference type="SMART" id="SM00832">
    <property type="entry name" value="C8"/>
    <property type="match status" value="1"/>
</dbReference>
<dbReference type="InterPro" id="IPR001846">
    <property type="entry name" value="VWF_type-D"/>
</dbReference>
<dbReference type="PROSITE" id="PS51233">
    <property type="entry name" value="VWFD"/>
    <property type="match status" value="1"/>
</dbReference>
<dbReference type="Pfam" id="PF00093">
    <property type="entry name" value="VWC"/>
    <property type="match status" value="3"/>
</dbReference>
<dbReference type="EnsemblMetazoa" id="ENSAATROPT006762">
    <property type="protein sequence ID" value="ENSAATROPP006089"/>
    <property type="gene ID" value="ENSAATROPG005505"/>
</dbReference>
<dbReference type="InterPro" id="IPR052424">
    <property type="entry name" value="Kielin_Chordin-BMP_Reg"/>
</dbReference>
<dbReference type="AlphaFoldDB" id="A0AAG5D5G4"/>
<protein>
    <recommendedName>
        <fullName evidence="11">BMP-binding endothelial regulator protein</fullName>
    </recommendedName>
</protein>
<evidence type="ECO:0000259" key="7">
    <source>
        <dbReference type="PROSITE" id="PS50184"/>
    </source>
</evidence>
<dbReference type="SMART" id="SM00214">
    <property type="entry name" value="VWC"/>
    <property type="match status" value="5"/>
</dbReference>
<keyword evidence="2" id="KW-0964">Secreted</keyword>
<dbReference type="GO" id="GO:0005576">
    <property type="term" value="C:extracellular region"/>
    <property type="evidence" value="ECO:0007669"/>
    <property type="project" value="UniProtKB-SubCell"/>
</dbReference>
<evidence type="ECO:0000256" key="4">
    <source>
        <dbReference type="ARBA" id="ARBA00022737"/>
    </source>
</evidence>
<evidence type="ECO:0000256" key="2">
    <source>
        <dbReference type="ARBA" id="ARBA00022525"/>
    </source>
</evidence>
<dbReference type="Pfam" id="PF08742">
    <property type="entry name" value="C8"/>
    <property type="match status" value="1"/>
</dbReference>
<evidence type="ECO:0000313" key="10">
    <source>
        <dbReference type="Proteomes" id="UP000075880"/>
    </source>
</evidence>
<dbReference type="PROSITE" id="PS01208">
    <property type="entry name" value="VWFC_1"/>
    <property type="match status" value="2"/>
</dbReference>
<evidence type="ECO:0000256" key="6">
    <source>
        <dbReference type="SAM" id="SignalP"/>
    </source>
</evidence>
<evidence type="ECO:0000256" key="3">
    <source>
        <dbReference type="ARBA" id="ARBA00022729"/>
    </source>
</evidence>
<dbReference type="PANTHER" id="PTHR46698:SF4">
    <property type="entry name" value="CROSSVEINLESS 2"/>
    <property type="match status" value="1"/>
</dbReference>
<proteinExistence type="predicted"/>
<dbReference type="PROSITE" id="PS50184">
    <property type="entry name" value="VWFC_2"/>
    <property type="match status" value="3"/>
</dbReference>
<dbReference type="Gene3D" id="6.20.200.20">
    <property type="match status" value="5"/>
</dbReference>
<dbReference type="InterPro" id="IPR014853">
    <property type="entry name" value="VWF/SSPO/ZAN-like_Cys-rich_dom"/>
</dbReference>
<accession>A0AAG5D5G4</accession>